<dbReference type="FunFam" id="3.20.20.60:FF:000025">
    <property type="entry name" value="Pyruvate kinase"/>
    <property type="match status" value="1"/>
</dbReference>
<evidence type="ECO:0000256" key="12">
    <source>
        <dbReference type="ARBA" id="ARBA00023152"/>
    </source>
</evidence>
<dbReference type="GO" id="GO:0004743">
    <property type="term" value="F:pyruvate kinase activity"/>
    <property type="evidence" value="ECO:0007669"/>
    <property type="project" value="UniProtKB-EC"/>
</dbReference>
<dbReference type="Gene3D" id="3.40.1380.20">
    <property type="entry name" value="Pyruvate kinase, C-terminal domain"/>
    <property type="match status" value="1"/>
</dbReference>
<proteinExistence type="inferred from homology"/>
<evidence type="ECO:0000256" key="7">
    <source>
        <dbReference type="ARBA" id="ARBA00022723"/>
    </source>
</evidence>
<reference evidence="18 19" key="1">
    <citation type="journal article" date="2024" name="Nat. Commun.">
        <title>Phylogenomics reveals the evolutionary origins of lichenization in chlorophyte algae.</title>
        <authorList>
            <person name="Puginier C."/>
            <person name="Libourel C."/>
            <person name="Otte J."/>
            <person name="Skaloud P."/>
            <person name="Haon M."/>
            <person name="Grisel S."/>
            <person name="Petersen M."/>
            <person name="Berrin J.G."/>
            <person name="Delaux P.M."/>
            <person name="Dal Grande F."/>
            <person name="Keller J."/>
        </authorList>
    </citation>
    <scope>NUCLEOTIDE SEQUENCE [LARGE SCALE GENOMIC DNA]</scope>
    <source>
        <strain evidence="18 19">SAG 2523</strain>
    </source>
</reference>
<keyword evidence="6 15" id="KW-0808">Transferase</keyword>
<evidence type="ECO:0000256" key="4">
    <source>
        <dbReference type="ARBA" id="ARBA00008663"/>
    </source>
</evidence>
<dbReference type="InterPro" id="IPR018209">
    <property type="entry name" value="Pyrv_Knase_AS"/>
</dbReference>
<dbReference type="EC" id="2.7.1.40" evidence="5 15"/>
<keyword evidence="19" id="KW-1185">Reference proteome</keyword>
<dbReference type="Pfam" id="PF00224">
    <property type="entry name" value="PK"/>
    <property type="match status" value="1"/>
</dbReference>
<keyword evidence="10" id="KW-0067">ATP-binding</keyword>
<evidence type="ECO:0000259" key="16">
    <source>
        <dbReference type="Pfam" id="PF00224"/>
    </source>
</evidence>
<comment type="pathway">
    <text evidence="3 15">Carbohydrate degradation; glycolysis; pyruvate from D-glyceraldehyde 3-phosphate: step 5/5.</text>
</comment>
<evidence type="ECO:0000256" key="1">
    <source>
        <dbReference type="ARBA" id="ARBA00001946"/>
    </source>
</evidence>
<evidence type="ECO:0000256" key="6">
    <source>
        <dbReference type="ARBA" id="ARBA00022679"/>
    </source>
</evidence>
<dbReference type="AlphaFoldDB" id="A0AAW1TC10"/>
<dbReference type="PROSITE" id="PS00110">
    <property type="entry name" value="PYRUVATE_KINASE"/>
    <property type="match status" value="1"/>
</dbReference>
<keyword evidence="11 15" id="KW-0460">Magnesium</keyword>
<protein>
    <recommendedName>
        <fullName evidence="5 15">Pyruvate kinase</fullName>
        <ecNumber evidence="5 15">2.7.1.40</ecNumber>
    </recommendedName>
</protein>
<feature type="domain" description="Pyruvate kinase C-terminal" evidence="17">
    <location>
        <begin position="301"/>
        <end position="403"/>
    </location>
</feature>
<keyword evidence="9 15" id="KW-0418">Kinase</keyword>
<dbReference type="EMBL" id="JALJOV010000206">
    <property type="protein sequence ID" value="KAK9865919.1"/>
    <property type="molecule type" value="Genomic_DNA"/>
</dbReference>
<comment type="catalytic activity">
    <reaction evidence="14 15">
        <text>pyruvate + ATP = phosphoenolpyruvate + ADP + H(+)</text>
        <dbReference type="Rhea" id="RHEA:18157"/>
        <dbReference type="ChEBI" id="CHEBI:15361"/>
        <dbReference type="ChEBI" id="CHEBI:15378"/>
        <dbReference type="ChEBI" id="CHEBI:30616"/>
        <dbReference type="ChEBI" id="CHEBI:58702"/>
        <dbReference type="ChEBI" id="CHEBI:456216"/>
        <dbReference type="EC" id="2.7.1.40"/>
    </reaction>
</comment>
<dbReference type="Gene3D" id="2.40.33.10">
    <property type="entry name" value="PK beta-barrel domain-like"/>
    <property type="match status" value="1"/>
</dbReference>
<keyword evidence="7" id="KW-0479">Metal-binding</keyword>
<gene>
    <name evidence="18" type="ORF">WJX84_012292</name>
</gene>
<dbReference type="SUPFAM" id="SSF52935">
    <property type="entry name" value="PK C-terminal domain-like"/>
    <property type="match status" value="1"/>
</dbReference>
<evidence type="ECO:0000256" key="9">
    <source>
        <dbReference type="ARBA" id="ARBA00022777"/>
    </source>
</evidence>
<dbReference type="InterPro" id="IPR015793">
    <property type="entry name" value="Pyrv_Knase_brl"/>
</dbReference>
<comment type="cofactor">
    <cofactor evidence="2">
        <name>K(+)</name>
        <dbReference type="ChEBI" id="CHEBI:29103"/>
    </cofactor>
</comment>
<comment type="cofactor">
    <cofactor evidence="1">
        <name>Mg(2+)</name>
        <dbReference type="ChEBI" id="CHEBI:18420"/>
    </cofactor>
</comment>
<comment type="similarity">
    <text evidence="4 15">Belongs to the pyruvate kinase family.</text>
</comment>
<dbReference type="NCBIfam" id="TIGR01064">
    <property type="entry name" value="pyruv_kin"/>
    <property type="match status" value="1"/>
</dbReference>
<dbReference type="GO" id="GO:0000287">
    <property type="term" value="F:magnesium ion binding"/>
    <property type="evidence" value="ECO:0007669"/>
    <property type="project" value="InterPro"/>
</dbReference>
<dbReference type="Proteomes" id="UP001485043">
    <property type="component" value="Unassembled WGS sequence"/>
</dbReference>
<evidence type="ECO:0000313" key="19">
    <source>
        <dbReference type="Proteomes" id="UP001485043"/>
    </source>
</evidence>
<dbReference type="InterPro" id="IPR011037">
    <property type="entry name" value="Pyrv_Knase-like_insert_dom_sf"/>
</dbReference>
<dbReference type="Pfam" id="PF02887">
    <property type="entry name" value="PK_C"/>
    <property type="match status" value="1"/>
</dbReference>
<evidence type="ECO:0000256" key="3">
    <source>
        <dbReference type="ARBA" id="ARBA00004997"/>
    </source>
</evidence>
<evidence type="ECO:0000256" key="11">
    <source>
        <dbReference type="ARBA" id="ARBA00022842"/>
    </source>
</evidence>
<name>A0AAW1TC10_9CHLO</name>
<evidence type="ECO:0000256" key="10">
    <source>
        <dbReference type="ARBA" id="ARBA00022840"/>
    </source>
</evidence>
<feature type="domain" description="Pyruvate kinase barrel" evidence="16">
    <location>
        <begin position="19"/>
        <end position="264"/>
    </location>
</feature>
<dbReference type="GO" id="GO:0009570">
    <property type="term" value="C:chloroplast stroma"/>
    <property type="evidence" value="ECO:0007669"/>
    <property type="project" value="UniProtKB-ARBA"/>
</dbReference>
<evidence type="ECO:0000256" key="2">
    <source>
        <dbReference type="ARBA" id="ARBA00001958"/>
    </source>
</evidence>
<dbReference type="InterPro" id="IPR036918">
    <property type="entry name" value="Pyrv_Knase_C_sf"/>
</dbReference>
<organism evidence="18 19">
    <name type="scientific">Apatococcus fuscideae</name>
    <dbReference type="NCBI Taxonomy" id="2026836"/>
    <lineage>
        <taxon>Eukaryota</taxon>
        <taxon>Viridiplantae</taxon>
        <taxon>Chlorophyta</taxon>
        <taxon>core chlorophytes</taxon>
        <taxon>Trebouxiophyceae</taxon>
        <taxon>Chlorellales</taxon>
        <taxon>Chlorellaceae</taxon>
        <taxon>Apatococcus</taxon>
    </lineage>
</organism>
<keyword evidence="13" id="KW-0670">Pyruvate</keyword>
<evidence type="ECO:0000259" key="17">
    <source>
        <dbReference type="Pfam" id="PF02887"/>
    </source>
</evidence>
<evidence type="ECO:0000256" key="13">
    <source>
        <dbReference type="ARBA" id="ARBA00023317"/>
    </source>
</evidence>
<dbReference type="PRINTS" id="PR01050">
    <property type="entry name" value="PYRUVTKNASE"/>
</dbReference>
<dbReference type="InterPro" id="IPR015813">
    <property type="entry name" value="Pyrv/PenolPyrv_kinase-like_dom"/>
</dbReference>
<dbReference type="InterPro" id="IPR015806">
    <property type="entry name" value="Pyrv_Knase_insert_dom_sf"/>
</dbReference>
<comment type="caution">
    <text evidence="18">The sequence shown here is derived from an EMBL/GenBank/DDBJ whole genome shotgun (WGS) entry which is preliminary data.</text>
</comment>
<keyword evidence="12 15" id="KW-0324">Glycolysis</keyword>
<dbReference type="SUPFAM" id="SSF50800">
    <property type="entry name" value="PK beta-barrel domain-like"/>
    <property type="match status" value="1"/>
</dbReference>
<evidence type="ECO:0000256" key="15">
    <source>
        <dbReference type="RuleBase" id="RU000504"/>
    </source>
</evidence>
<dbReference type="InterPro" id="IPR040442">
    <property type="entry name" value="Pyrv_kinase-like_dom_sf"/>
</dbReference>
<dbReference type="GO" id="GO:0016301">
    <property type="term" value="F:kinase activity"/>
    <property type="evidence" value="ECO:0007669"/>
    <property type="project" value="UniProtKB-KW"/>
</dbReference>
<accession>A0AAW1TC10</accession>
<dbReference type="PANTHER" id="PTHR11817">
    <property type="entry name" value="PYRUVATE KINASE"/>
    <property type="match status" value="1"/>
</dbReference>
<dbReference type="InterPro" id="IPR001697">
    <property type="entry name" value="Pyr_Knase"/>
</dbReference>
<dbReference type="InterPro" id="IPR015795">
    <property type="entry name" value="Pyrv_Knase_C"/>
</dbReference>
<keyword evidence="8" id="KW-0547">Nucleotide-binding</keyword>
<dbReference type="GO" id="GO:0030955">
    <property type="term" value="F:potassium ion binding"/>
    <property type="evidence" value="ECO:0007669"/>
    <property type="project" value="InterPro"/>
</dbReference>
<evidence type="ECO:0000256" key="5">
    <source>
        <dbReference type="ARBA" id="ARBA00012142"/>
    </source>
</evidence>
<dbReference type="SUPFAM" id="SSF51621">
    <property type="entry name" value="Phosphoenolpyruvate/pyruvate domain"/>
    <property type="match status" value="1"/>
</dbReference>
<dbReference type="GO" id="GO:0005524">
    <property type="term" value="F:ATP binding"/>
    <property type="evidence" value="ECO:0007669"/>
    <property type="project" value="UniProtKB-KW"/>
</dbReference>
<evidence type="ECO:0000256" key="8">
    <source>
        <dbReference type="ARBA" id="ARBA00022741"/>
    </source>
</evidence>
<dbReference type="Gene3D" id="3.20.20.60">
    <property type="entry name" value="Phosphoenolpyruvate-binding domains"/>
    <property type="match status" value="1"/>
</dbReference>
<sequence>MVTTSWKERIEVHVECCQKVGEEYTLTVRSGVRQEKTIGVSYDAFIDDVQVGDMVVVDGGMVSMEVLAKAGPDVTCSIVDPGIILSRANLTFRRGGGIVRAHNAMLPIISSKDWLDIDFSISQEVDFIAVSFVKTADVINNLKSYLRARSPKIIEVVAKVESYDSVPNVPDIVAASDCVMVARGDLGAQIPLEDVPSVQKEIVVRCRQMGKPVIVASHLLQSMMEYPTPTRAEVADIADVVRQRADCLMLSGESAVGAYPDKAVGVLRAVATRIEEWCRQEKHGNIILPQLTHVPDGRTSEELCASAATMANNLGARAIFVFTRRGYMANFLSRCRPDCPIFAFTDKQDVRTRLNMRWGVMPFRLDFGQDPEANVERTFELLKRRQLVKPEDLVIVVSDVRYSEKSAIRSVQIRQVP</sequence>
<evidence type="ECO:0000313" key="18">
    <source>
        <dbReference type="EMBL" id="KAK9865919.1"/>
    </source>
</evidence>
<evidence type="ECO:0000256" key="14">
    <source>
        <dbReference type="ARBA" id="ARBA00048152"/>
    </source>
</evidence>